<organism evidence="1 2">
    <name type="scientific">Panagrolaimus sp. JU765</name>
    <dbReference type="NCBI Taxonomy" id="591449"/>
    <lineage>
        <taxon>Eukaryota</taxon>
        <taxon>Metazoa</taxon>
        <taxon>Ecdysozoa</taxon>
        <taxon>Nematoda</taxon>
        <taxon>Chromadorea</taxon>
        <taxon>Rhabditida</taxon>
        <taxon>Tylenchina</taxon>
        <taxon>Panagrolaimomorpha</taxon>
        <taxon>Panagrolaimoidea</taxon>
        <taxon>Panagrolaimidae</taxon>
        <taxon>Panagrolaimus</taxon>
    </lineage>
</organism>
<name>A0AC34QVZ2_9BILA</name>
<evidence type="ECO:0000313" key="2">
    <source>
        <dbReference type="WBParaSite" id="JU765_v2.g19883.t1"/>
    </source>
</evidence>
<accession>A0AC34QVZ2</accession>
<dbReference type="Proteomes" id="UP000887576">
    <property type="component" value="Unplaced"/>
</dbReference>
<evidence type="ECO:0000313" key="1">
    <source>
        <dbReference type="Proteomes" id="UP000887576"/>
    </source>
</evidence>
<protein>
    <submittedName>
        <fullName evidence="2">Tryptophan synthase beta chain-like PALP domain-containing protein</fullName>
    </submittedName>
</protein>
<sequence>MWRRNVLCLKTEKVQTWRFWRSLSTAPTDSPKIFDPNCDPDNPRKLSFTEISSATYNIKDGILRTECRKSHKFSDFLGSEIFLKMECNQVTGSFKERGARYALLKVSEEDKKAGVWAASAGNHALALCYHGKLLGIPINVVMPRHAPLMKIDYCTKLGANIIVQGKDLSAARETAFKLRDEKGGIYINGYDHLDILAGAGTIGLELLDQLVSGMRLLG</sequence>
<proteinExistence type="predicted"/>
<reference evidence="2" key="1">
    <citation type="submission" date="2022-11" db="UniProtKB">
        <authorList>
            <consortium name="WormBaseParasite"/>
        </authorList>
    </citation>
    <scope>IDENTIFICATION</scope>
</reference>
<dbReference type="WBParaSite" id="JU765_v2.g19883.t1">
    <property type="protein sequence ID" value="JU765_v2.g19883.t1"/>
    <property type="gene ID" value="JU765_v2.g19883"/>
</dbReference>